<feature type="transmembrane region" description="Helical" evidence="6">
    <location>
        <begin position="29"/>
        <end position="46"/>
    </location>
</feature>
<gene>
    <name evidence="7" type="ORF">ABID08_004980</name>
</gene>
<evidence type="ECO:0000256" key="1">
    <source>
        <dbReference type="ARBA" id="ARBA00004651"/>
    </source>
</evidence>
<comment type="caution">
    <text evidence="7">The sequence shown here is derived from an EMBL/GenBank/DDBJ whole genome shotgun (WGS) entry which is preliminary data.</text>
</comment>
<keyword evidence="8" id="KW-1185">Reference proteome</keyword>
<feature type="transmembrane region" description="Helical" evidence="6">
    <location>
        <begin position="297"/>
        <end position="321"/>
    </location>
</feature>
<keyword evidence="3 6" id="KW-0812">Transmembrane</keyword>
<evidence type="ECO:0000313" key="8">
    <source>
        <dbReference type="Proteomes" id="UP001549077"/>
    </source>
</evidence>
<dbReference type="GeneID" id="91150946"/>
<proteinExistence type="predicted"/>
<dbReference type="RefSeq" id="WP_168298099.1">
    <property type="nucleotide sequence ID" value="NZ_CP071605.1"/>
</dbReference>
<name>A0ABV2MMC0_9HYPH</name>
<evidence type="ECO:0000313" key="7">
    <source>
        <dbReference type="EMBL" id="MET3757599.1"/>
    </source>
</evidence>
<dbReference type="Pfam" id="PF03706">
    <property type="entry name" value="LPG_synthase_TM"/>
    <property type="match status" value="1"/>
</dbReference>
<comment type="subcellular location">
    <subcellularLocation>
        <location evidence="1">Cell membrane</location>
        <topology evidence="1">Multi-pass membrane protein</topology>
    </subcellularLocation>
</comment>
<evidence type="ECO:0000256" key="2">
    <source>
        <dbReference type="ARBA" id="ARBA00022475"/>
    </source>
</evidence>
<dbReference type="Proteomes" id="UP001549077">
    <property type="component" value="Unassembled WGS sequence"/>
</dbReference>
<feature type="transmembrane region" description="Helical" evidence="6">
    <location>
        <begin position="67"/>
        <end position="90"/>
    </location>
</feature>
<evidence type="ECO:0000256" key="5">
    <source>
        <dbReference type="ARBA" id="ARBA00023136"/>
    </source>
</evidence>
<feature type="transmembrane region" description="Helical" evidence="6">
    <location>
        <begin position="146"/>
        <end position="167"/>
    </location>
</feature>
<dbReference type="EMBL" id="JBEPMY010000019">
    <property type="protein sequence ID" value="MET3757599.1"/>
    <property type="molecule type" value="Genomic_DNA"/>
</dbReference>
<keyword evidence="4 6" id="KW-1133">Transmembrane helix</keyword>
<dbReference type="InterPro" id="IPR022791">
    <property type="entry name" value="L-PG_synthase/AglD"/>
</dbReference>
<feature type="transmembrane region" description="Helical" evidence="6">
    <location>
        <begin position="259"/>
        <end position="285"/>
    </location>
</feature>
<protein>
    <submittedName>
        <fullName evidence="7">Uncharacterized membrane protein YbhN (UPF0104 family)</fullName>
    </submittedName>
</protein>
<organism evidence="7 8">
    <name type="scientific">Rhizobium binae</name>
    <dbReference type="NCBI Taxonomy" id="1138190"/>
    <lineage>
        <taxon>Bacteria</taxon>
        <taxon>Pseudomonadati</taxon>
        <taxon>Pseudomonadota</taxon>
        <taxon>Alphaproteobacteria</taxon>
        <taxon>Hyphomicrobiales</taxon>
        <taxon>Rhizobiaceae</taxon>
        <taxon>Rhizobium/Agrobacterium group</taxon>
        <taxon>Rhizobium</taxon>
    </lineage>
</organism>
<keyword evidence="5 6" id="KW-0472">Membrane</keyword>
<feature type="transmembrane region" description="Helical" evidence="6">
    <location>
        <begin position="187"/>
        <end position="205"/>
    </location>
</feature>
<feature type="transmembrane region" description="Helical" evidence="6">
    <location>
        <begin position="102"/>
        <end position="125"/>
    </location>
</feature>
<reference evidence="7 8" key="1">
    <citation type="submission" date="2024-06" db="EMBL/GenBank/DDBJ databases">
        <title>Genomic Encyclopedia of Type Strains, Phase IV (KMG-IV): sequencing the most valuable type-strain genomes for metagenomic binning, comparative biology and taxonomic classification.</title>
        <authorList>
            <person name="Goeker M."/>
        </authorList>
    </citation>
    <scope>NUCLEOTIDE SEQUENCE [LARGE SCALE GENOMIC DNA]</scope>
    <source>
        <strain evidence="7 8">DSM 29288</strain>
    </source>
</reference>
<keyword evidence="2" id="KW-1003">Cell membrane</keyword>
<evidence type="ECO:0000256" key="6">
    <source>
        <dbReference type="SAM" id="Phobius"/>
    </source>
</evidence>
<accession>A0ABV2MMC0</accession>
<evidence type="ECO:0000256" key="3">
    <source>
        <dbReference type="ARBA" id="ARBA00022692"/>
    </source>
</evidence>
<feature type="transmembrane region" description="Helical" evidence="6">
    <location>
        <begin position="225"/>
        <end position="247"/>
    </location>
</feature>
<sequence length="329" mass="35510">MNDDLGHRLSEPPTKLIPAPPPGLAVQTIFWKVTGVSALGVSIWLLSRELRTLSFMDLEESLAALPVTAWLACGGFAIVAYLFLGCYDWLALTYLRKKMDPIFAATCGAVTYAFSHTIGASVFSGAVIRYRAYSLKGLSGGEVARLVAFCSFTFVLGAMAVTGAALVADPLVLDRFTDAFPLNATRIAGSLLTGIVIFYITLSMLPLRRLKIGKLDIAYPTPAIALLQVTVAAAEIIFAAMIVYFALPVEGNPGIVTVTGIFMLSFLAALVSHSPGGLGVFELVFITSMPDMNRSDVLAALLIFRLFYFILPFVFSLAIIARFEFGRRL</sequence>
<evidence type="ECO:0000256" key="4">
    <source>
        <dbReference type="ARBA" id="ARBA00022989"/>
    </source>
</evidence>